<name>A0A0K6HRT9_9BURK</name>
<dbReference type="EMBL" id="CYHF01000001">
    <property type="protein sequence ID" value="CUA93579.1"/>
    <property type="molecule type" value="Genomic_DNA"/>
</dbReference>
<evidence type="ECO:0000256" key="1">
    <source>
        <dbReference type="SAM" id="SignalP"/>
    </source>
</evidence>
<dbReference type="SUPFAM" id="SSF101874">
    <property type="entry name" value="YceI-like"/>
    <property type="match status" value="1"/>
</dbReference>
<keyword evidence="4" id="KW-1185">Reference proteome</keyword>
<feature type="domain" description="Lipid/polyisoprenoid-binding YceI-like" evidence="2">
    <location>
        <begin position="48"/>
        <end position="216"/>
    </location>
</feature>
<evidence type="ECO:0000259" key="2">
    <source>
        <dbReference type="SMART" id="SM00867"/>
    </source>
</evidence>
<evidence type="ECO:0000313" key="4">
    <source>
        <dbReference type="Proteomes" id="UP000183649"/>
    </source>
</evidence>
<proteinExistence type="predicted"/>
<dbReference type="Gene3D" id="2.40.128.110">
    <property type="entry name" value="Lipid/polyisoprenoid-binding, YceI-like"/>
    <property type="match status" value="1"/>
</dbReference>
<keyword evidence="1" id="KW-0732">Signal</keyword>
<feature type="chain" id="PRO_5005504451" evidence="1">
    <location>
        <begin position="30"/>
        <end position="220"/>
    </location>
</feature>
<dbReference type="SMART" id="SM00867">
    <property type="entry name" value="YceI"/>
    <property type="match status" value="1"/>
</dbReference>
<dbReference type="PANTHER" id="PTHR34406">
    <property type="entry name" value="PROTEIN YCEI"/>
    <property type="match status" value="1"/>
</dbReference>
<reference evidence="4" key="1">
    <citation type="submission" date="2015-08" db="EMBL/GenBank/DDBJ databases">
        <authorList>
            <person name="Varghese N."/>
        </authorList>
    </citation>
    <scope>NUCLEOTIDE SEQUENCE [LARGE SCALE GENOMIC DNA]</scope>
    <source>
        <strain evidence="4">DSM 18181</strain>
    </source>
</reference>
<organism evidence="3 4">
    <name type="scientific">Thiomonas bhubaneswarensis</name>
    <dbReference type="NCBI Taxonomy" id="339866"/>
    <lineage>
        <taxon>Bacteria</taxon>
        <taxon>Pseudomonadati</taxon>
        <taxon>Pseudomonadota</taxon>
        <taxon>Betaproteobacteria</taxon>
        <taxon>Burkholderiales</taxon>
        <taxon>Thiomonas</taxon>
    </lineage>
</organism>
<dbReference type="PANTHER" id="PTHR34406:SF1">
    <property type="entry name" value="PROTEIN YCEI"/>
    <property type="match status" value="1"/>
</dbReference>
<dbReference type="Proteomes" id="UP000183649">
    <property type="component" value="Unassembled WGS sequence"/>
</dbReference>
<dbReference type="InterPro" id="IPR007372">
    <property type="entry name" value="Lipid/polyisoprenoid-bd_YceI"/>
</dbReference>
<dbReference type="STRING" id="339866.GCA_001418255_00279"/>
<protein>
    <submittedName>
        <fullName evidence="3">Polyisoprenoid-binding periplasmic protein YceI</fullName>
    </submittedName>
</protein>
<dbReference type="RefSeq" id="WP_055449228.1">
    <property type="nucleotide sequence ID" value="NZ_CYHF01000001.1"/>
</dbReference>
<accession>A0A0K6HRT9</accession>
<dbReference type="Pfam" id="PF04264">
    <property type="entry name" value="YceI"/>
    <property type="match status" value="1"/>
</dbReference>
<dbReference type="OrthoDB" id="9811006at2"/>
<evidence type="ECO:0000313" key="3">
    <source>
        <dbReference type="EMBL" id="CUA93579.1"/>
    </source>
</evidence>
<feature type="signal peptide" evidence="1">
    <location>
        <begin position="1"/>
        <end position="29"/>
    </location>
</feature>
<dbReference type="AlphaFoldDB" id="A0A0K6HRT9"/>
<dbReference type="InterPro" id="IPR036761">
    <property type="entry name" value="TTHA0802/YceI-like_sf"/>
</dbReference>
<gene>
    <name evidence="3" type="ORF">Ga0061069_101281</name>
</gene>
<sequence length="220" mass="23445">MMHTSPRRSATAAVVASLALVLAAAPTWASEPSAPQPYAHKMSDPAGSYRVDPDHSGVQFTLGHAGVGRFTGVFKSVTGTYTFDPADPAKDQADIVIPVKSLDTFLPQRDTDLLATPFFDAAAHPDIRFVSTRYVPQDKTHGKLYGNLTLRGVTHPVTFDVKLIGAGDVPYLPKPWGGYLSGFVATATINRMDFGMTAFAAGLGHDVAVRVEVEGVRSTS</sequence>